<evidence type="ECO:0000256" key="6">
    <source>
        <dbReference type="ARBA" id="ARBA00023136"/>
    </source>
</evidence>
<dbReference type="PANTHER" id="PTHR48009:SF16">
    <property type="entry name" value="LEUCINE-RICH REPEAT-CONTAINING N-TERMINAL PLANT-TYPE DOMAIN-CONTAINING PROTEIN"/>
    <property type="match status" value="1"/>
</dbReference>
<evidence type="ECO:0000313" key="8">
    <source>
        <dbReference type="Proteomes" id="UP001154282"/>
    </source>
</evidence>
<evidence type="ECO:0000256" key="3">
    <source>
        <dbReference type="ARBA" id="ARBA00022614"/>
    </source>
</evidence>
<reference evidence="7" key="1">
    <citation type="submission" date="2022-08" db="EMBL/GenBank/DDBJ databases">
        <authorList>
            <person name="Gutierrez-Valencia J."/>
        </authorList>
    </citation>
    <scope>NUCLEOTIDE SEQUENCE</scope>
</reference>
<dbReference type="Proteomes" id="UP001154282">
    <property type="component" value="Unassembled WGS sequence"/>
</dbReference>
<dbReference type="PRINTS" id="PR00019">
    <property type="entry name" value="LEURICHRPT"/>
</dbReference>
<evidence type="ECO:0000256" key="1">
    <source>
        <dbReference type="ARBA" id="ARBA00004236"/>
    </source>
</evidence>
<dbReference type="PANTHER" id="PTHR48009">
    <property type="entry name" value="LEUCINE-RICH REPEAT (LRR) FAMILY PROTEIN"/>
    <property type="match status" value="1"/>
</dbReference>
<dbReference type="Gene3D" id="3.80.10.10">
    <property type="entry name" value="Ribonuclease Inhibitor"/>
    <property type="match status" value="3"/>
</dbReference>
<name>A0AAV0M6Y1_9ROSI</name>
<evidence type="ECO:0000256" key="2">
    <source>
        <dbReference type="ARBA" id="ARBA00022475"/>
    </source>
</evidence>
<protein>
    <submittedName>
        <fullName evidence="7">Uncharacterized protein</fullName>
    </submittedName>
</protein>
<organism evidence="7 8">
    <name type="scientific">Linum tenue</name>
    <dbReference type="NCBI Taxonomy" id="586396"/>
    <lineage>
        <taxon>Eukaryota</taxon>
        <taxon>Viridiplantae</taxon>
        <taxon>Streptophyta</taxon>
        <taxon>Embryophyta</taxon>
        <taxon>Tracheophyta</taxon>
        <taxon>Spermatophyta</taxon>
        <taxon>Magnoliopsida</taxon>
        <taxon>eudicotyledons</taxon>
        <taxon>Gunneridae</taxon>
        <taxon>Pentapetalae</taxon>
        <taxon>rosids</taxon>
        <taxon>fabids</taxon>
        <taxon>Malpighiales</taxon>
        <taxon>Linaceae</taxon>
        <taxon>Linum</taxon>
    </lineage>
</organism>
<dbReference type="InterPro" id="IPR001611">
    <property type="entry name" value="Leu-rich_rpt"/>
</dbReference>
<evidence type="ECO:0000313" key="7">
    <source>
        <dbReference type="EMBL" id="CAI0441626.1"/>
    </source>
</evidence>
<evidence type="ECO:0000256" key="4">
    <source>
        <dbReference type="ARBA" id="ARBA00022729"/>
    </source>
</evidence>
<dbReference type="EMBL" id="CAMGYJ010000007">
    <property type="protein sequence ID" value="CAI0441626.1"/>
    <property type="molecule type" value="Genomic_DNA"/>
</dbReference>
<dbReference type="InterPro" id="IPR032675">
    <property type="entry name" value="LRR_dom_sf"/>
</dbReference>
<dbReference type="FunFam" id="3.80.10.10:FF:000299">
    <property type="entry name" value="Piriformospora indica-insensitive protein 2"/>
    <property type="match status" value="1"/>
</dbReference>
<dbReference type="GO" id="GO:0005886">
    <property type="term" value="C:plasma membrane"/>
    <property type="evidence" value="ECO:0007669"/>
    <property type="project" value="UniProtKB-SubCell"/>
</dbReference>
<dbReference type="Pfam" id="PF00560">
    <property type="entry name" value="LRR_1"/>
    <property type="match status" value="2"/>
</dbReference>
<keyword evidence="3" id="KW-0433">Leucine-rich repeat</keyword>
<dbReference type="Pfam" id="PF13855">
    <property type="entry name" value="LRR_8"/>
    <property type="match status" value="1"/>
</dbReference>
<comment type="caution">
    <text evidence="7">The sequence shown here is derived from an EMBL/GenBank/DDBJ whole genome shotgun (WGS) entry which is preliminary data.</text>
</comment>
<keyword evidence="2" id="KW-1003">Cell membrane</keyword>
<sequence>MGLQGTLPPHIGNLSFLLSLDLSDNLLGGDLPMELSKLRRLKTINLSTNRFGGTIPWSLGGLSGLRELDLGHNRLSGAIPTTIFNISSLETLILAHNGLSGSLPDDMCIKFALTAGPIPSSLEGHCSNLQFLSLSGNWFTGTIPKSIGNLTALTFLSLGETNLTGTYY</sequence>
<gene>
    <name evidence="7" type="ORF">LITE_LOCUS26950</name>
</gene>
<evidence type="ECO:0000256" key="5">
    <source>
        <dbReference type="ARBA" id="ARBA00022737"/>
    </source>
</evidence>
<keyword evidence="8" id="KW-1185">Reference proteome</keyword>
<keyword evidence="4" id="KW-0732">Signal</keyword>
<proteinExistence type="predicted"/>
<keyword evidence="6" id="KW-0472">Membrane</keyword>
<dbReference type="AlphaFoldDB" id="A0AAV0M6Y1"/>
<dbReference type="InterPro" id="IPR053213">
    <property type="entry name" value="RLP29"/>
</dbReference>
<comment type="subcellular location">
    <subcellularLocation>
        <location evidence="1">Cell membrane</location>
    </subcellularLocation>
</comment>
<dbReference type="SUPFAM" id="SSF52058">
    <property type="entry name" value="L domain-like"/>
    <property type="match status" value="1"/>
</dbReference>
<accession>A0AAV0M6Y1</accession>
<keyword evidence="5" id="KW-0677">Repeat</keyword>